<dbReference type="EMBL" id="AOIS01000028">
    <property type="protein sequence ID" value="ELZ19793.1"/>
    <property type="molecule type" value="Genomic_DNA"/>
</dbReference>
<feature type="transmembrane region" description="Helical" evidence="1">
    <location>
        <begin position="7"/>
        <end position="28"/>
    </location>
</feature>
<keyword evidence="1" id="KW-0472">Membrane</keyword>
<name>M0CAY0_9EURY</name>
<accession>M0CAY0</accession>
<dbReference type="PATRIC" id="fig|1227488.3.peg.1462"/>
<evidence type="ECO:0008006" key="4">
    <source>
        <dbReference type="Google" id="ProtNLM"/>
    </source>
</evidence>
<evidence type="ECO:0000256" key="1">
    <source>
        <dbReference type="SAM" id="Phobius"/>
    </source>
</evidence>
<evidence type="ECO:0000313" key="2">
    <source>
        <dbReference type="EMBL" id="ELZ19793.1"/>
    </source>
</evidence>
<dbReference type="Proteomes" id="UP000011657">
    <property type="component" value="Unassembled WGS sequence"/>
</dbReference>
<protein>
    <recommendedName>
        <fullName evidence="4">Holin</fullName>
    </recommendedName>
</protein>
<reference evidence="2 3" key="1">
    <citation type="journal article" date="2014" name="PLoS Genet.">
        <title>Phylogenetically driven sequencing of extremely halophilic archaea reveals strategies for static and dynamic osmo-response.</title>
        <authorList>
            <person name="Becker E.A."/>
            <person name="Seitzer P.M."/>
            <person name="Tritt A."/>
            <person name="Larsen D."/>
            <person name="Krusor M."/>
            <person name="Yao A.I."/>
            <person name="Wu D."/>
            <person name="Madern D."/>
            <person name="Eisen J.A."/>
            <person name="Darling A.E."/>
            <person name="Facciotti M.T."/>
        </authorList>
    </citation>
    <scope>NUCLEOTIDE SEQUENCE [LARGE SCALE GENOMIC DNA]</scope>
    <source>
        <strain evidence="2 3">JCM 13891</strain>
    </source>
</reference>
<sequence>MAEIDRDFVIVWILFPIALGTISWGLSGLSAREAAKVITGVVIGSFVTKIALTRYRQQRSTEDDYD</sequence>
<proteinExistence type="predicted"/>
<keyword evidence="1" id="KW-1133">Transmembrane helix</keyword>
<keyword evidence="3" id="KW-1185">Reference proteome</keyword>
<organism evidence="2 3">
    <name type="scientific">Haloterrigena salina JCM 13891</name>
    <dbReference type="NCBI Taxonomy" id="1227488"/>
    <lineage>
        <taxon>Archaea</taxon>
        <taxon>Methanobacteriati</taxon>
        <taxon>Methanobacteriota</taxon>
        <taxon>Stenosarchaea group</taxon>
        <taxon>Halobacteria</taxon>
        <taxon>Halobacteriales</taxon>
        <taxon>Natrialbaceae</taxon>
        <taxon>Haloterrigena</taxon>
    </lineage>
</organism>
<comment type="caution">
    <text evidence="2">The sequence shown here is derived from an EMBL/GenBank/DDBJ whole genome shotgun (WGS) entry which is preliminary data.</text>
</comment>
<dbReference type="RefSeq" id="WP_008893806.1">
    <property type="nucleotide sequence ID" value="NZ_AOIS01000028.1"/>
</dbReference>
<keyword evidence="1" id="KW-0812">Transmembrane</keyword>
<evidence type="ECO:0000313" key="3">
    <source>
        <dbReference type="Proteomes" id="UP000011657"/>
    </source>
</evidence>
<gene>
    <name evidence="2" type="ORF">C477_07438</name>
</gene>
<dbReference type="AlphaFoldDB" id="M0CAY0"/>